<evidence type="ECO:0000313" key="3">
    <source>
        <dbReference type="Proteomes" id="UP001497453"/>
    </source>
</evidence>
<evidence type="ECO:0000256" key="1">
    <source>
        <dbReference type="SAM" id="Phobius"/>
    </source>
</evidence>
<name>A0ABP1CYB8_9APHY</name>
<keyword evidence="3" id="KW-1185">Reference proteome</keyword>
<dbReference type="Proteomes" id="UP001497453">
    <property type="component" value="Chromosome 2"/>
</dbReference>
<dbReference type="EMBL" id="OZ037945">
    <property type="protein sequence ID" value="CAL1700652.1"/>
    <property type="molecule type" value="Genomic_DNA"/>
</dbReference>
<protein>
    <submittedName>
        <fullName evidence="2">Uncharacterized protein</fullName>
    </submittedName>
</protein>
<sequence length="310" mass="33859">MELVDIASQYRKLGYLAAGVAAVWLWDFMTAFLDYVRLLATRRISLTDVTYIAARISSAGSLIAALVQLVASPDDCDLKSRAVNWFAAIALPCNSLLFFLRVRAVFRESRLIVGVFALLWLSTFTTITIPLSSHGIMLETIRVCSNSTLQSYDSIGFVAVAVFDTLVLIAISVRVLSGSMAISWSERCRSLLSGKGLGTVSRILLQTGQLYYLATVGVNIAMAILIFTSESEAVQVGVAIVGVALQNIMACKVYRLLKLGLIETLPLGMWTVRLPTEVELAVMPTVNVNIAHEDMGRTTDDNKWGLNEIV</sequence>
<keyword evidence="1" id="KW-0472">Membrane</keyword>
<feature type="transmembrane region" description="Helical" evidence="1">
    <location>
        <begin position="155"/>
        <end position="177"/>
    </location>
</feature>
<keyword evidence="1" id="KW-1133">Transmembrane helix</keyword>
<feature type="transmembrane region" description="Helical" evidence="1">
    <location>
        <begin position="82"/>
        <end position="100"/>
    </location>
</feature>
<feature type="transmembrane region" description="Helical" evidence="1">
    <location>
        <begin position="48"/>
        <end position="70"/>
    </location>
</feature>
<organism evidence="2 3">
    <name type="scientific">Somion occarium</name>
    <dbReference type="NCBI Taxonomy" id="3059160"/>
    <lineage>
        <taxon>Eukaryota</taxon>
        <taxon>Fungi</taxon>
        <taxon>Dikarya</taxon>
        <taxon>Basidiomycota</taxon>
        <taxon>Agaricomycotina</taxon>
        <taxon>Agaricomycetes</taxon>
        <taxon>Polyporales</taxon>
        <taxon>Cerrenaceae</taxon>
        <taxon>Somion</taxon>
    </lineage>
</organism>
<feature type="transmembrane region" description="Helical" evidence="1">
    <location>
        <begin position="112"/>
        <end position="131"/>
    </location>
</feature>
<reference evidence="3" key="1">
    <citation type="submission" date="2024-04" db="EMBL/GenBank/DDBJ databases">
        <authorList>
            <person name="Shaw F."/>
            <person name="Minotto A."/>
        </authorList>
    </citation>
    <scope>NUCLEOTIDE SEQUENCE [LARGE SCALE GENOMIC DNA]</scope>
</reference>
<proteinExistence type="predicted"/>
<keyword evidence="1" id="KW-0812">Transmembrane</keyword>
<feature type="transmembrane region" description="Helical" evidence="1">
    <location>
        <begin position="210"/>
        <end position="227"/>
    </location>
</feature>
<feature type="transmembrane region" description="Helical" evidence="1">
    <location>
        <begin position="233"/>
        <end position="251"/>
    </location>
</feature>
<evidence type="ECO:0000313" key="2">
    <source>
        <dbReference type="EMBL" id="CAL1700652.1"/>
    </source>
</evidence>
<accession>A0ABP1CYB8</accession>
<gene>
    <name evidence="2" type="ORF">GFSPODELE1_LOCUS3235</name>
</gene>
<feature type="transmembrane region" description="Helical" evidence="1">
    <location>
        <begin position="13"/>
        <end position="36"/>
    </location>
</feature>